<organism evidence="1 2">
    <name type="scientific">Boeremia exigua</name>
    <dbReference type="NCBI Taxonomy" id="749465"/>
    <lineage>
        <taxon>Eukaryota</taxon>
        <taxon>Fungi</taxon>
        <taxon>Dikarya</taxon>
        <taxon>Ascomycota</taxon>
        <taxon>Pezizomycotina</taxon>
        <taxon>Dothideomycetes</taxon>
        <taxon>Pleosporomycetidae</taxon>
        <taxon>Pleosporales</taxon>
        <taxon>Pleosporineae</taxon>
        <taxon>Didymellaceae</taxon>
        <taxon>Boeremia</taxon>
    </lineage>
</organism>
<dbReference type="EMBL" id="JAPHNI010000584">
    <property type="protein sequence ID" value="KAJ8109675.1"/>
    <property type="molecule type" value="Genomic_DNA"/>
</dbReference>
<proteinExistence type="predicted"/>
<evidence type="ECO:0000313" key="1">
    <source>
        <dbReference type="EMBL" id="KAJ8109675.1"/>
    </source>
</evidence>
<keyword evidence="2" id="KW-1185">Reference proteome</keyword>
<accession>A0ACC2I332</accession>
<evidence type="ECO:0000313" key="2">
    <source>
        <dbReference type="Proteomes" id="UP001153331"/>
    </source>
</evidence>
<gene>
    <name evidence="1" type="ORF">OPT61_g7288</name>
</gene>
<name>A0ACC2I332_9PLEO</name>
<comment type="caution">
    <text evidence="1">The sequence shown here is derived from an EMBL/GenBank/DDBJ whole genome shotgun (WGS) entry which is preliminary data.</text>
</comment>
<sequence>MQVSTRAIILPQVLRAARVQQRRFHISQTQQGAQNALPAAYYRGGTSRAIIFKSEDLPKNKDSWPEIFRGAINSPDPNGRQLDGMGGGVSSLSKVCVVGKSKRHDADVDYTFAAIGVKKPEVDFSSNCGNMIAAIGPYAVDTGLVTTNGPSATVRIYNTNTAKIIHAQFPVQDGEAQVTGDFAIDGVAGTGAKIELAFLDPAGSKTGKTLPTGQILDKFDGIAATCIDVGNPCVFVKATDLGVEGAILADAIDAHPTLLKQLDSIRKQAAVAMGISKDLESVPGSIPKVALVSAPYPHSLISGQKLKREDCDVLVRAISVGQPHKAVPVTVAMALASASRLEGSTVYQCTSEHPVDADGVTVGHNSGKLLVGAKFEADGGVKSATVFRTARRVMDGTIYWSGFRSCIPLAWGKFCLESTIPEIQIASLDDKLTKEIFEDGLSSEDSRSVQILDPALQLQ</sequence>
<reference evidence="1" key="1">
    <citation type="submission" date="2022-11" db="EMBL/GenBank/DDBJ databases">
        <title>Genome Sequence of Boeremia exigua.</title>
        <authorList>
            <person name="Buettner E."/>
        </authorList>
    </citation>
    <scope>NUCLEOTIDE SEQUENCE</scope>
    <source>
        <strain evidence="1">CU02</strain>
    </source>
</reference>
<protein>
    <submittedName>
        <fullName evidence="1">Uncharacterized protein</fullName>
    </submittedName>
</protein>
<dbReference type="Proteomes" id="UP001153331">
    <property type="component" value="Unassembled WGS sequence"/>
</dbReference>